<dbReference type="GO" id="GO:0003677">
    <property type="term" value="F:DNA binding"/>
    <property type="evidence" value="ECO:0007669"/>
    <property type="project" value="UniProtKB-KW"/>
</dbReference>
<dbReference type="AlphaFoldDB" id="A0A6G9YTT5"/>
<proteinExistence type="predicted"/>
<dbReference type="Gene3D" id="3.30.60.230">
    <property type="entry name" value="Lsr2, dimerization domain"/>
    <property type="match status" value="1"/>
</dbReference>
<keyword evidence="1" id="KW-0238">DNA-binding</keyword>
<dbReference type="Pfam" id="PF23359">
    <property type="entry name" value="Lsr2_DNA-bd"/>
    <property type="match status" value="1"/>
</dbReference>
<dbReference type="InterPro" id="IPR042261">
    <property type="entry name" value="Lsr2-like_dimerization"/>
</dbReference>
<gene>
    <name evidence="5" type="ORF">F5544_43535</name>
</gene>
<evidence type="ECO:0000313" key="6">
    <source>
        <dbReference type="Proteomes" id="UP000503540"/>
    </source>
</evidence>
<dbReference type="Gene3D" id="4.10.320.10">
    <property type="entry name" value="E3-binding domain"/>
    <property type="match status" value="1"/>
</dbReference>
<evidence type="ECO:0000256" key="2">
    <source>
        <dbReference type="SAM" id="MobiDB-lite"/>
    </source>
</evidence>
<reference evidence="5 6" key="1">
    <citation type="journal article" date="2019" name="ACS Chem. Biol.">
        <title>Identification and Mobilization of a Cryptic Antibiotic Biosynthesis Gene Locus from a Human-Pathogenic Nocardia Isolate.</title>
        <authorList>
            <person name="Herisse M."/>
            <person name="Ishida K."/>
            <person name="Porter J.L."/>
            <person name="Howden B."/>
            <person name="Hertweck C."/>
            <person name="Stinear T.P."/>
            <person name="Pidot S.J."/>
        </authorList>
    </citation>
    <scope>NUCLEOTIDE SEQUENCE [LARGE SCALE GENOMIC DNA]</scope>
    <source>
        <strain evidence="5 6">AUSMDU00012717</strain>
    </source>
</reference>
<evidence type="ECO:0000259" key="4">
    <source>
        <dbReference type="Pfam" id="PF23359"/>
    </source>
</evidence>
<evidence type="ECO:0008006" key="7">
    <source>
        <dbReference type="Google" id="ProtNLM"/>
    </source>
</evidence>
<name>A0A6G9YTT5_9NOCA</name>
<dbReference type="Pfam" id="PF11774">
    <property type="entry name" value="Lsr2"/>
    <property type="match status" value="1"/>
</dbReference>
<feature type="region of interest" description="Disordered" evidence="2">
    <location>
        <begin position="61"/>
        <end position="128"/>
    </location>
</feature>
<dbReference type="Proteomes" id="UP000503540">
    <property type="component" value="Chromosome"/>
</dbReference>
<protein>
    <recommendedName>
        <fullName evidence="7">Lsr2 family protein</fullName>
    </recommendedName>
</protein>
<dbReference type="KEGG" id="nah:F5544_43535"/>
<feature type="domain" description="Lsr2 DNA-binding" evidence="4">
    <location>
        <begin position="100"/>
        <end position="139"/>
    </location>
</feature>
<organism evidence="5 6">
    <name type="scientific">Nocardia arthritidis</name>
    <dbReference type="NCBI Taxonomy" id="228602"/>
    <lineage>
        <taxon>Bacteria</taxon>
        <taxon>Bacillati</taxon>
        <taxon>Actinomycetota</taxon>
        <taxon>Actinomycetes</taxon>
        <taxon>Mycobacteriales</taxon>
        <taxon>Nocardiaceae</taxon>
        <taxon>Nocardia</taxon>
    </lineage>
</organism>
<feature type="compositionally biased region" description="Basic and acidic residues" evidence="2">
    <location>
        <begin position="100"/>
        <end position="128"/>
    </location>
</feature>
<dbReference type="EMBL" id="CP046172">
    <property type="protein sequence ID" value="QIS16511.1"/>
    <property type="molecule type" value="Genomic_DNA"/>
</dbReference>
<dbReference type="RefSeq" id="WP_167478573.1">
    <property type="nucleotide sequence ID" value="NZ_CP046172.1"/>
</dbReference>
<feature type="compositionally biased region" description="Low complexity" evidence="2">
    <location>
        <begin position="84"/>
        <end position="99"/>
    </location>
</feature>
<dbReference type="GO" id="GO:0016746">
    <property type="term" value="F:acyltransferase activity"/>
    <property type="evidence" value="ECO:0007669"/>
    <property type="project" value="InterPro"/>
</dbReference>
<feature type="domain" description="Lsr2 dimerization" evidence="3">
    <location>
        <begin position="1"/>
        <end position="61"/>
    </location>
</feature>
<evidence type="ECO:0000259" key="3">
    <source>
        <dbReference type="Pfam" id="PF11774"/>
    </source>
</evidence>
<evidence type="ECO:0000313" key="5">
    <source>
        <dbReference type="EMBL" id="QIS16511.1"/>
    </source>
</evidence>
<dbReference type="InterPro" id="IPR055370">
    <property type="entry name" value="Lsr2_DNA-bd"/>
</dbReference>
<dbReference type="InterPro" id="IPR036625">
    <property type="entry name" value="E3-bd_dom_sf"/>
</dbReference>
<evidence type="ECO:0000256" key="1">
    <source>
        <dbReference type="ARBA" id="ARBA00023125"/>
    </source>
</evidence>
<keyword evidence="6" id="KW-1185">Reference proteome</keyword>
<sequence length="141" mass="15372">MAKEVVYKDDVTGEEINKELVGGNPTIIIEIDGERYALDAGVKTRDALRKSLQKYIDVARTPTADEDPVTALISSTGGGRRNPARGAAKSSSSSTGSGRSSEELQHIRDWARKQAQFKDRNISDRGRVAQDIQDAFDAAHK</sequence>
<accession>A0A6G9YTT5</accession>
<dbReference type="InterPro" id="IPR024412">
    <property type="entry name" value="Lsr2_dim_dom"/>
</dbReference>